<reference evidence="2 3" key="1">
    <citation type="submission" date="2018-11" db="EMBL/GenBank/DDBJ databases">
        <title>Genome sequence of Apiotrichum porosum DSM 27194.</title>
        <authorList>
            <person name="Aliyu H."/>
            <person name="Gorte O."/>
            <person name="Ochsenreither K."/>
        </authorList>
    </citation>
    <scope>NUCLEOTIDE SEQUENCE [LARGE SCALE GENOMIC DNA]</scope>
    <source>
        <strain evidence="2 3">DSM 27194</strain>
    </source>
</reference>
<protein>
    <submittedName>
        <fullName evidence="2">Uncharacterized protein</fullName>
    </submittedName>
</protein>
<evidence type="ECO:0000256" key="1">
    <source>
        <dbReference type="SAM" id="SignalP"/>
    </source>
</evidence>
<keyword evidence="3" id="KW-1185">Reference proteome</keyword>
<sequence length="303" mass="31527">MTRLALATAVFAIAPWLAAASAPCEPSTPALQAFAKRADGYNNPADGGGSMLTIVNNTYPAGQGEPINVILSGTSDAQVLVDSLDDGGFQNYMLSTFLAHECLGVHFGDTQSANLGDGDGNVTQVAVLRWDYGDPYVGSCKETFNGGLHLRYWQQNGTKAFFLAVSVEMDEAKGHDIVPDGYNLGRDELVGNVTQTSVESRNVTTASTFSGQTSYGNYTYQTDVTYVAGLLQNSSIGINHNITVEEDGYAAIDGLVAVLQVSIVSRPAGDTGATAASSSSSGAISLLPPAVAIVTLAAVAALW</sequence>
<dbReference type="STRING" id="105984.A0A427XI52"/>
<dbReference type="Proteomes" id="UP000279236">
    <property type="component" value="Unassembled WGS sequence"/>
</dbReference>
<organism evidence="2 3">
    <name type="scientific">Apiotrichum porosum</name>
    <dbReference type="NCBI Taxonomy" id="105984"/>
    <lineage>
        <taxon>Eukaryota</taxon>
        <taxon>Fungi</taxon>
        <taxon>Dikarya</taxon>
        <taxon>Basidiomycota</taxon>
        <taxon>Agaricomycotina</taxon>
        <taxon>Tremellomycetes</taxon>
        <taxon>Trichosporonales</taxon>
        <taxon>Trichosporonaceae</taxon>
        <taxon>Apiotrichum</taxon>
    </lineage>
</organism>
<dbReference type="GeneID" id="39586830"/>
<proteinExistence type="predicted"/>
<gene>
    <name evidence="2" type="ORF">EHS24_002287</name>
</gene>
<comment type="caution">
    <text evidence="2">The sequence shown here is derived from an EMBL/GenBank/DDBJ whole genome shotgun (WGS) entry which is preliminary data.</text>
</comment>
<accession>A0A427XI52</accession>
<dbReference type="EMBL" id="RSCE01000012">
    <property type="protein sequence ID" value="RSH78561.1"/>
    <property type="molecule type" value="Genomic_DNA"/>
</dbReference>
<dbReference type="RefSeq" id="XP_028473708.1">
    <property type="nucleotide sequence ID" value="XM_028618030.1"/>
</dbReference>
<evidence type="ECO:0000313" key="3">
    <source>
        <dbReference type="Proteomes" id="UP000279236"/>
    </source>
</evidence>
<dbReference type="AlphaFoldDB" id="A0A427XI52"/>
<name>A0A427XI52_9TREE</name>
<dbReference type="OrthoDB" id="2310204at2759"/>
<feature type="signal peptide" evidence="1">
    <location>
        <begin position="1"/>
        <end position="20"/>
    </location>
</feature>
<keyword evidence="1" id="KW-0732">Signal</keyword>
<feature type="chain" id="PRO_5019053654" evidence="1">
    <location>
        <begin position="21"/>
        <end position="303"/>
    </location>
</feature>
<evidence type="ECO:0000313" key="2">
    <source>
        <dbReference type="EMBL" id="RSH78561.1"/>
    </source>
</evidence>